<sequence>MLEEAHGICAVAVPAFEIACGASDELLYALLAYVLIAAYRQDVFTPVGCAMRTAGARPTAGKFGKRCIKWCAWRTLGLIDEAQLHVKLLAMQKAYRLQSPAWPPLRRFRPTKFIRRKQLADFIFAFRCGG</sequence>
<dbReference type="Proteomes" id="UP000275663">
    <property type="component" value="Chromosome"/>
</dbReference>
<name>A0A3Q9BTP5_9BURK</name>
<dbReference type="EMBL" id="CP034464">
    <property type="protein sequence ID" value="AZP13320.1"/>
    <property type="molecule type" value="Genomic_DNA"/>
</dbReference>
<protein>
    <submittedName>
        <fullName evidence="1">Uncharacterized protein</fullName>
    </submittedName>
</protein>
<dbReference type="RefSeq" id="WP_126128693.1">
    <property type="nucleotide sequence ID" value="NZ_CP034464.1"/>
</dbReference>
<keyword evidence="2" id="KW-1185">Reference proteome</keyword>
<gene>
    <name evidence="1" type="ORF">EJN92_15755</name>
</gene>
<evidence type="ECO:0000313" key="2">
    <source>
        <dbReference type="Proteomes" id="UP000275663"/>
    </source>
</evidence>
<organism evidence="1 2">
    <name type="scientific">Undibacterium parvum</name>
    <dbReference type="NCBI Taxonomy" id="401471"/>
    <lineage>
        <taxon>Bacteria</taxon>
        <taxon>Pseudomonadati</taxon>
        <taxon>Pseudomonadota</taxon>
        <taxon>Betaproteobacteria</taxon>
        <taxon>Burkholderiales</taxon>
        <taxon>Oxalobacteraceae</taxon>
        <taxon>Undibacterium</taxon>
    </lineage>
</organism>
<proteinExistence type="predicted"/>
<dbReference type="KEGG" id="upv:EJN92_15755"/>
<evidence type="ECO:0000313" key="1">
    <source>
        <dbReference type="EMBL" id="AZP13320.1"/>
    </source>
</evidence>
<reference evidence="1 2" key="1">
    <citation type="journal article" date="2011" name="Int. J. Syst. Evol. Microbiol.">
        <title>Description of Undibacterium oligocarboniphilum sp. nov., isolated from purified water, and Undibacterium pigrum strain CCUG 49012 as the type strain of Undibacterium parvum sp. nov., and emended descriptions of the genus Undibacterium and the species Undibacterium pigrum.</title>
        <authorList>
            <person name="Eder W."/>
            <person name="Wanner G."/>
            <person name="Ludwig W."/>
            <person name="Busse H.J."/>
            <person name="Ziemke-Kageler F."/>
            <person name="Lang E."/>
        </authorList>
    </citation>
    <scope>NUCLEOTIDE SEQUENCE [LARGE SCALE GENOMIC DNA]</scope>
    <source>
        <strain evidence="1 2">DSM 23061</strain>
    </source>
</reference>
<accession>A0A3Q9BTP5</accession>
<dbReference type="AlphaFoldDB" id="A0A3Q9BTP5"/>